<proteinExistence type="predicted"/>
<dbReference type="RefSeq" id="WP_054773221.1">
    <property type="nucleotide sequence ID" value="NZ_AP019782.1"/>
</dbReference>
<accession>A0A8D5ALP5</accession>
<dbReference type="EMBL" id="AP019782">
    <property type="protein sequence ID" value="BBL70320.1"/>
    <property type="molecule type" value="Genomic_DNA"/>
</dbReference>
<dbReference type="AlphaFoldDB" id="A0A8D5ALP5"/>
<evidence type="ECO:0000313" key="2">
    <source>
        <dbReference type="EMBL" id="BBL70320.1"/>
    </source>
</evidence>
<dbReference type="KEGG" id="moz:MoryE10_09260"/>
<keyword evidence="1" id="KW-0732">Signal</keyword>
<protein>
    <recommendedName>
        <fullName evidence="4">Lipoprotein</fullName>
    </recommendedName>
</protein>
<gene>
    <name evidence="2" type="ORF">MoryE10_09260</name>
</gene>
<evidence type="ECO:0000256" key="1">
    <source>
        <dbReference type="SAM" id="SignalP"/>
    </source>
</evidence>
<sequence length="139" mass="14999">MNKHKLSLIPLAAALLAGLLGGCAGQQAKPVDANTENWAKNDYPTQARVEYVFQCMQKKGAQNYDTMYSCVCSADKLAEKMSYADYSEAQTFANLGGLTGDRAGVVRDAPQSRKLKKQLQEALAYAQEACTVGKPTASK</sequence>
<keyword evidence="3" id="KW-1185">Reference proteome</keyword>
<dbReference type="PROSITE" id="PS51257">
    <property type="entry name" value="PROKAR_LIPOPROTEIN"/>
    <property type="match status" value="1"/>
</dbReference>
<feature type="signal peptide" evidence="1">
    <location>
        <begin position="1"/>
        <end position="28"/>
    </location>
</feature>
<evidence type="ECO:0008006" key="4">
    <source>
        <dbReference type="Google" id="ProtNLM"/>
    </source>
</evidence>
<organism evidence="2 3">
    <name type="scientific">Methylogaea oryzae</name>
    <dbReference type="NCBI Taxonomy" id="1295382"/>
    <lineage>
        <taxon>Bacteria</taxon>
        <taxon>Pseudomonadati</taxon>
        <taxon>Pseudomonadota</taxon>
        <taxon>Gammaproteobacteria</taxon>
        <taxon>Methylococcales</taxon>
        <taxon>Methylococcaceae</taxon>
        <taxon>Methylogaea</taxon>
    </lineage>
</organism>
<evidence type="ECO:0000313" key="3">
    <source>
        <dbReference type="Proteomes" id="UP000824988"/>
    </source>
</evidence>
<feature type="chain" id="PRO_5034012147" description="Lipoprotein" evidence="1">
    <location>
        <begin position="29"/>
        <end position="139"/>
    </location>
</feature>
<name>A0A8D5ALP5_9GAMM</name>
<dbReference type="Proteomes" id="UP000824988">
    <property type="component" value="Chromosome"/>
</dbReference>
<reference evidence="2" key="1">
    <citation type="submission" date="2019-06" db="EMBL/GenBank/DDBJ databases">
        <title>Complete genome sequence of Methylogaea oryzae strain JCM16910.</title>
        <authorList>
            <person name="Asakawa S."/>
        </authorList>
    </citation>
    <scope>NUCLEOTIDE SEQUENCE</scope>
    <source>
        <strain evidence="2">E10</strain>
    </source>
</reference>